<dbReference type="PANTHER" id="PTHR43227:SF11">
    <property type="entry name" value="BLL4140 PROTEIN"/>
    <property type="match status" value="1"/>
</dbReference>
<dbReference type="InterPro" id="IPR000515">
    <property type="entry name" value="MetI-like"/>
</dbReference>
<gene>
    <name evidence="10" type="ORF">SAMN05216565_108148</name>
</gene>
<evidence type="ECO:0000256" key="7">
    <source>
        <dbReference type="RuleBase" id="RU363032"/>
    </source>
</evidence>
<evidence type="ECO:0000313" key="11">
    <source>
        <dbReference type="Proteomes" id="UP000199159"/>
    </source>
</evidence>
<feature type="compositionally biased region" description="Polar residues" evidence="8">
    <location>
        <begin position="9"/>
        <end position="20"/>
    </location>
</feature>
<dbReference type="Proteomes" id="UP000199159">
    <property type="component" value="Unassembled WGS sequence"/>
</dbReference>
<accession>A0A1H0W1D9</accession>
<dbReference type="Gene3D" id="1.10.3720.10">
    <property type="entry name" value="MetI-like"/>
    <property type="match status" value="1"/>
</dbReference>
<evidence type="ECO:0000256" key="1">
    <source>
        <dbReference type="ARBA" id="ARBA00004651"/>
    </source>
</evidence>
<keyword evidence="3" id="KW-1003">Cell membrane</keyword>
<dbReference type="GO" id="GO:0005886">
    <property type="term" value="C:plasma membrane"/>
    <property type="evidence" value="ECO:0007669"/>
    <property type="project" value="UniProtKB-SubCell"/>
</dbReference>
<feature type="transmembrane region" description="Helical" evidence="7">
    <location>
        <begin position="293"/>
        <end position="318"/>
    </location>
</feature>
<evidence type="ECO:0000256" key="5">
    <source>
        <dbReference type="ARBA" id="ARBA00022989"/>
    </source>
</evidence>
<evidence type="ECO:0000256" key="6">
    <source>
        <dbReference type="ARBA" id="ARBA00023136"/>
    </source>
</evidence>
<dbReference type="PROSITE" id="PS50928">
    <property type="entry name" value="ABC_TM1"/>
    <property type="match status" value="1"/>
</dbReference>
<keyword evidence="4 7" id="KW-0812">Transmembrane</keyword>
<evidence type="ECO:0000256" key="3">
    <source>
        <dbReference type="ARBA" id="ARBA00022475"/>
    </source>
</evidence>
<feature type="transmembrane region" description="Helical" evidence="7">
    <location>
        <begin position="105"/>
        <end position="127"/>
    </location>
</feature>
<feature type="region of interest" description="Disordered" evidence="8">
    <location>
        <begin position="1"/>
        <end position="20"/>
    </location>
</feature>
<evidence type="ECO:0000313" key="10">
    <source>
        <dbReference type="EMBL" id="SDP84176.1"/>
    </source>
</evidence>
<name>A0A1H0W1D9_9BACI</name>
<proteinExistence type="inferred from homology"/>
<comment type="similarity">
    <text evidence="7">Belongs to the binding-protein-dependent transport system permease family.</text>
</comment>
<dbReference type="STRING" id="930152.SAMN05216565_108148"/>
<dbReference type="SUPFAM" id="SSF161098">
    <property type="entry name" value="MetI-like"/>
    <property type="match status" value="1"/>
</dbReference>
<sequence length="327" mass="37073">MANLEKGVTSLNSKPNSSLGTKMSNFREKVIKDFKRNKVIYLMVSPVVLYYLIFQYGPMYGLQIAFKDYSPALGFHGSPWVGFAHFKEFFDSFFFWRLLKNTLLLSFYSLVFAFPAGIILALLLNEIKGRVFKRTVQTITYMPHFVSLVVIVGILFDFMARDGVINDMLVFLFGIEPVAFMRESAWFRTLFVGSDIWQNVGWSSIIFLAAMSNVDPALYEAAKMDGAGRLKQMWHITLPGIMPTVVILLILLIGKFMTVGEEKILLMYNPTTYETADVIGTYVYRKGILESNFSYSAAVGLFKAMIAFTLLLIANSIARKVGDTKLW</sequence>
<dbReference type="InterPro" id="IPR035906">
    <property type="entry name" value="MetI-like_sf"/>
</dbReference>
<organism evidence="10 11">
    <name type="scientific">Litchfieldia salsa</name>
    <dbReference type="NCBI Taxonomy" id="930152"/>
    <lineage>
        <taxon>Bacteria</taxon>
        <taxon>Bacillati</taxon>
        <taxon>Bacillota</taxon>
        <taxon>Bacilli</taxon>
        <taxon>Bacillales</taxon>
        <taxon>Bacillaceae</taxon>
        <taxon>Litchfieldia</taxon>
    </lineage>
</organism>
<evidence type="ECO:0000259" key="9">
    <source>
        <dbReference type="PROSITE" id="PS50928"/>
    </source>
</evidence>
<evidence type="ECO:0000256" key="4">
    <source>
        <dbReference type="ARBA" id="ARBA00022692"/>
    </source>
</evidence>
<feature type="transmembrane region" description="Helical" evidence="7">
    <location>
        <begin position="39"/>
        <end position="57"/>
    </location>
</feature>
<evidence type="ECO:0000256" key="8">
    <source>
        <dbReference type="SAM" id="MobiDB-lite"/>
    </source>
</evidence>
<keyword evidence="5 7" id="KW-1133">Transmembrane helix</keyword>
<dbReference type="PANTHER" id="PTHR43227">
    <property type="entry name" value="BLL4140 PROTEIN"/>
    <property type="match status" value="1"/>
</dbReference>
<feature type="transmembrane region" description="Helical" evidence="7">
    <location>
        <begin position="234"/>
        <end position="257"/>
    </location>
</feature>
<dbReference type="CDD" id="cd06261">
    <property type="entry name" value="TM_PBP2"/>
    <property type="match status" value="1"/>
</dbReference>
<dbReference type="Pfam" id="PF00528">
    <property type="entry name" value="BPD_transp_1"/>
    <property type="match status" value="1"/>
</dbReference>
<comment type="subcellular location">
    <subcellularLocation>
        <location evidence="1 7">Cell membrane</location>
        <topology evidence="1 7">Multi-pass membrane protein</topology>
    </subcellularLocation>
</comment>
<reference evidence="11" key="1">
    <citation type="submission" date="2016-10" db="EMBL/GenBank/DDBJ databases">
        <authorList>
            <person name="Varghese N."/>
            <person name="Submissions S."/>
        </authorList>
    </citation>
    <scope>NUCLEOTIDE SEQUENCE [LARGE SCALE GENOMIC DNA]</scope>
    <source>
        <strain evidence="11">IBRC-M10078</strain>
    </source>
</reference>
<dbReference type="GO" id="GO:0055085">
    <property type="term" value="P:transmembrane transport"/>
    <property type="evidence" value="ECO:0007669"/>
    <property type="project" value="InterPro"/>
</dbReference>
<keyword evidence="6 7" id="KW-0472">Membrane</keyword>
<dbReference type="EMBL" id="FNJU01000008">
    <property type="protein sequence ID" value="SDP84176.1"/>
    <property type="molecule type" value="Genomic_DNA"/>
</dbReference>
<keyword evidence="2 7" id="KW-0813">Transport</keyword>
<dbReference type="AlphaFoldDB" id="A0A1H0W1D9"/>
<protein>
    <submittedName>
        <fullName evidence="10">Putative aldouronate transport system permease protein</fullName>
    </submittedName>
</protein>
<evidence type="ECO:0000256" key="2">
    <source>
        <dbReference type="ARBA" id="ARBA00022448"/>
    </source>
</evidence>
<dbReference type="InterPro" id="IPR050809">
    <property type="entry name" value="UgpAE/MalFG_permease"/>
</dbReference>
<feature type="domain" description="ABC transmembrane type-1" evidence="9">
    <location>
        <begin position="99"/>
        <end position="314"/>
    </location>
</feature>
<keyword evidence="11" id="KW-1185">Reference proteome</keyword>
<feature type="transmembrane region" description="Helical" evidence="7">
    <location>
        <begin position="139"/>
        <end position="160"/>
    </location>
</feature>